<dbReference type="PROSITE" id="PS51257">
    <property type="entry name" value="PROKAR_LIPOPROTEIN"/>
    <property type="match status" value="1"/>
</dbReference>
<accession>A0ABW4HDY9</accession>
<name>A0ABW4HDY9_9FLAO</name>
<keyword evidence="3" id="KW-1185">Reference proteome</keyword>
<evidence type="ECO:0008006" key="4">
    <source>
        <dbReference type="Google" id="ProtNLM"/>
    </source>
</evidence>
<sequence>MRYKIFLLLIIVGFLSCNKKEEAKAKTVVETKDTLNPEIYDYEETESEEILLKQLEFPKTGKSVEDFVLQSCEIKMKAEGFLNDDSLTDIVIVLQNENDRTDDRAVLVLLQEETGGYKLQDLSWEAVGPEYLENGYRIYDNEEISIDKERQLHITLQAIGPPGSRETIYKYINNELTLVKMGTFNAGAGSHLSSEYDFIAGKVDHEVTNTMHDSMPSRHETKKFNLKRPPLFGSDNPDEVREKLPAGDW</sequence>
<comment type="caution">
    <text evidence="2">The sequence shown here is derived from an EMBL/GenBank/DDBJ whole genome shotgun (WGS) entry which is preliminary data.</text>
</comment>
<protein>
    <recommendedName>
        <fullName evidence="4">Lipoprotein</fullName>
    </recommendedName>
</protein>
<evidence type="ECO:0000313" key="2">
    <source>
        <dbReference type="EMBL" id="MFD1603420.1"/>
    </source>
</evidence>
<feature type="compositionally biased region" description="Basic and acidic residues" evidence="1">
    <location>
        <begin position="238"/>
        <end position="249"/>
    </location>
</feature>
<dbReference type="Proteomes" id="UP001597138">
    <property type="component" value="Unassembled WGS sequence"/>
</dbReference>
<gene>
    <name evidence="2" type="ORF">ACFSC2_11795</name>
</gene>
<dbReference type="EMBL" id="JBHUDZ010000012">
    <property type="protein sequence ID" value="MFD1603420.1"/>
    <property type="molecule type" value="Genomic_DNA"/>
</dbReference>
<evidence type="ECO:0000313" key="3">
    <source>
        <dbReference type="Proteomes" id="UP001597138"/>
    </source>
</evidence>
<proteinExistence type="predicted"/>
<evidence type="ECO:0000256" key="1">
    <source>
        <dbReference type="SAM" id="MobiDB-lite"/>
    </source>
</evidence>
<reference evidence="3" key="1">
    <citation type="journal article" date="2019" name="Int. J. Syst. Evol. Microbiol.">
        <title>The Global Catalogue of Microorganisms (GCM) 10K type strain sequencing project: providing services to taxonomists for standard genome sequencing and annotation.</title>
        <authorList>
            <consortium name="The Broad Institute Genomics Platform"/>
            <consortium name="The Broad Institute Genome Sequencing Center for Infectious Disease"/>
            <person name="Wu L."/>
            <person name="Ma J."/>
        </authorList>
    </citation>
    <scope>NUCLEOTIDE SEQUENCE [LARGE SCALE GENOMIC DNA]</scope>
    <source>
        <strain evidence="3">CCUG 70865</strain>
    </source>
</reference>
<dbReference type="RefSeq" id="WP_379815242.1">
    <property type="nucleotide sequence ID" value="NZ_JBHUDZ010000012.1"/>
</dbReference>
<feature type="region of interest" description="Disordered" evidence="1">
    <location>
        <begin position="214"/>
        <end position="249"/>
    </location>
</feature>
<organism evidence="2 3">
    <name type="scientific">Flavobacterium artemisiae</name>
    <dbReference type="NCBI Taxonomy" id="2126556"/>
    <lineage>
        <taxon>Bacteria</taxon>
        <taxon>Pseudomonadati</taxon>
        <taxon>Bacteroidota</taxon>
        <taxon>Flavobacteriia</taxon>
        <taxon>Flavobacteriales</taxon>
        <taxon>Flavobacteriaceae</taxon>
        <taxon>Flavobacterium</taxon>
    </lineage>
</organism>